<keyword evidence="2" id="KW-0812">Transmembrane</keyword>
<dbReference type="InterPro" id="IPR037185">
    <property type="entry name" value="EmrE-like"/>
</dbReference>
<protein>
    <submittedName>
        <fullName evidence="4">EamA-like transporter family protein</fullName>
    </submittedName>
</protein>
<evidence type="ECO:0000313" key="4">
    <source>
        <dbReference type="EMBL" id="SNY64353.1"/>
    </source>
</evidence>
<proteinExistence type="inferred from homology"/>
<dbReference type="SUPFAM" id="SSF103481">
    <property type="entry name" value="Multidrug resistance efflux transporter EmrE"/>
    <property type="match status" value="1"/>
</dbReference>
<name>A0A285JWD3_9ACTN</name>
<dbReference type="Pfam" id="PF00892">
    <property type="entry name" value="EamA"/>
    <property type="match status" value="1"/>
</dbReference>
<keyword evidence="2" id="KW-1133">Transmembrane helix</keyword>
<accession>A0A285JWD3</accession>
<feature type="domain" description="EamA" evidence="3">
    <location>
        <begin position="11"/>
        <end position="70"/>
    </location>
</feature>
<keyword evidence="2" id="KW-0472">Membrane</keyword>
<dbReference type="Proteomes" id="UP000219612">
    <property type="component" value="Unassembled WGS sequence"/>
</dbReference>
<feature type="transmembrane region" description="Helical" evidence="2">
    <location>
        <begin position="53"/>
        <end position="70"/>
    </location>
</feature>
<dbReference type="GO" id="GO:0016020">
    <property type="term" value="C:membrane"/>
    <property type="evidence" value="ECO:0007669"/>
    <property type="project" value="InterPro"/>
</dbReference>
<dbReference type="AlphaFoldDB" id="A0A285JWD3"/>
<evidence type="ECO:0000256" key="2">
    <source>
        <dbReference type="SAM" id="Phobius"/>
    </source>
</evidence>
<dbReference type="EMBL" id="OBDY01000026">
    <property type="protein sequence ID" value="SNY64353.1"/>
    <property type="molecule type" value="Genomic_DNA"/>
</dbReference>
<reference evidence="4 5" key="1">
    <citation type="submission" date="2017-09" db="EMBL/GenBank/DDBJ databases">
        <authorList>
            <person name="Ehlers B."/>
            <person name="Leendertz F.H."/>
        </authorList>
    </citation>
    <scope>NUCLEOTIDE SEQUENCE [LARGE SCALE GENOMIC DNA]</scope>
    <source>
        <strain evidence="4 5">CGMCC 4.6857</strain>
    </source>
</reference>
<gene>
    <name evidence="4" type="ORF">SAMN05421748_126114</name>
</gene>
<keyword evidence="5" id="KW-1185">Reference proteome</keyword>
<evidence type="ECO:0000256" key="1">
    <source>
        <dbReference type="ARBA" id="ARBA00007362"/>
    </source>
</evidence>
<evidence type="ECO:0000313" key="5">
    <source>
        <dbReference type="Proteomes" id="UP000219612"/>
    </source>
</evidence>
<sequence>MAAIVGGLELASAVVQVTMNWAQRSVPPTRATVIYAGEPVCAVLIGRLADERLTMTSLAGGALIVLAVIISELPFRRARQPAGAGQPV</sequence>
<dbReference type="InterPro" id="IPR000620">
    <property type="entry name" value="EamA_dom"/>
</dbReference>
<organism evidence="4 5">
    <name type="scientific">Paractinoplanes atraurantiacus</name>
    <dbReference type="NCBI Taxonomy" id="1036182"/>
    <lineage>
        <taxon>Bacteria</taxon>
        <taxon>Bacillati</taxon>
        <taxon>Actinomycetota</taxon>
        <taxon>Actinomycetes</taxon>
        <taxon>Micromonosporales</taxon>
        <taxon>Micromonosporaceae</taxon>
        <taxon>Paractinoplanes</taxon>
    </lineage>
</organism>
<comment type="similarity">
    <text evidence="1">Belongs to the EamA transporter family.</text>
</comment>
<evidence type="ECO:0000259" key="3">
    <source>
        <dbReference type="Pfam" id="PF00892"/>
    </source>
</evidence>